<dbReference type="InterPro" id="IPR002156">
    <property type="entry name" value="RNaseH_domain"/>
</dbReference>
<dbReference type="PANTHER" id="PTHR10642">
    <property type="entry name" value="RIBONUCLEASE H1"/>
    <property type="match status" value="1"/>
</dbReference>
<dbReference type="InterPro" id="IPR050092">
    <property type="entry name" value="RNase_H"/>
</dbReference>
<dbReference type="Gene3D" id="3.30.420.10">
    <property type="entry name" value="Ribonuclease H-like superfamily/Ribonuclease H"/>
    <property type="match status" value="1"/>
</dbReference>
<evidence type="ECO:0000256" key="10">
    <source>
        <dbReference type="PIRNR" id="PIRNR036852"/>
    </source>
</evidence>
<feature type="compositionally biased region" description="Low complexity" evidence="11">
    <location>
        <begin position="95"/>
        <end position="115"/>
    </location>
</feature>
<dbReference type="Gene3D" id="3.40.970.10">
    <property type="entry name" value="Ribonuclease H1, N-terminal domain"/>
    <property type="match status" value="1"/>
</dbReference>
<dbReference type="PANTHER" id="PTHR10642:SF26">
    <property type="entry name" value="RIBONUCLEASE H1"/>
    <property type="match status" value="1"/>
</dbReference>
<dbReference type="InterPro" id="IPR012337">
    <property type="entry name" value="RNaseH-like_sf"/>
</dbReference>
<accession>A0A161HJH2</accession>
<keyword evidence="14" id="KW-1185">Reference proteome</keyword>
<keyword evidence="9 10" id="KW-0460">Magnesium</keyword>
<evidence type="ECO:0000256" key="9">
    <source>
        <dbReference type="ARBA" id="ARBA00022842"/>
    </source>
</evidence>
<dbReference type="EC" id="3.1.26.4" evidence="4 10"/>
<keyword evidence="7 10" id="KW-0255">Endonuclease</keyword>
<dbReference type="InterPro" id="IPR037056">
    <property type="entry name" value="RNase_H1_N_sf"/>
</dbReference>
<dbReference type="PROSITE" id="PS50879">
    <property type="entry name" value="RNASE_H_1"/>
    <property type="match status" value="1"/>
</dbReference>
<evidence type="ECO:0000256" key="8">
    <source>
        <dbReference type="ARBA" id="ARBA00022801"/>
    </source>
</evidence>
<evidence type="ECO:0000256" key="2">
    <source>
        <dbReference type="ARBA" id="ARBA00001946"/>
    </source>
</evidence>
<evidence type="ECO:0000256" key="3">
    <source>
        <dbReference type="ARBA" id="ARBA00005300"/>
    </source>
</evidence>
<dbReference type="InterPro" id="IPR011320">
    <property type="entry name" value="RNase_H1_N"/>
</dbReference>
<dbReference type="InterPro" id="IPR009027">
    <property type="entry name" value="Ribosomal_bL9/RNase_H1_N"/>
</dbReference>
<dbReference type="OrthoDB" id="407198at2759"/>
<dbReference type="GO" id="GO:0003676">
    <property type="term" value="F:nucleic acid binding"/>
    <property type="evidence" value="ECO:0007669"/>
    <property type="project" value="UniProtKB-UniRule"/>
</dbReference>
<dbReference type="GO" id="GO:0004523">
    <property type="term" value="F:RNA-DNA hybrid ribonuclease activity"/>
    <property type="evidence" value="ECO:0007669"/>
    <property type="project" value="UniProtKB-UniRule"/>
</dbReference>
<evidence type="ECO:0000256" key="6">
    <source>
        <dbReference type="ARBA" id="ARBA00022723"/>
    </source>
</evidence>
<feature type="compositionally biased region" description="Polar residues" evidence="11">
    <location>
        <begin position="63"/>
        <end position="83"/>
    </location>
</feature>
<keyword evidence="8 10" id="KW-0378">Hydrolase</keyword>
<comment type="similarity">
    <text evidence="3 10">Belongs to the RNase H family.</text>
</comment>
<gene>
    <name evidence="13" type="primary">RNH1</name>
    <name evidence="13" type="ORF">AWJ20_1134</name>
</gene>
<proteinExistence type="inferred from homology"/>
<evidence type="ECO:0000259" key="12">
    <source>
        <dbReference type="PROSITE" id="PS50879"/>
    </source>
</evidence>
<evidence type="ECO:0000256" key="1">
    <source>
        <dbReference type="ARBA" id="ARBA00000077"/>
    </source>
</evidence>
<feature type="domain" description="RNase H type-1" evidence="12">
    <location>
        <begin position="112"/>
        <end position="269"/>
    </location>
</feature>
<dbReference type="GO" id="GO:0000287">
    <property type="term" value="F:magnesium ion binding"/>
    <property type="evidence" value="ECO:0007669"/>
    <property type="project" value="UniProtKB-UniRule"/>
</dbReference>
<comment type="catalytic activity">
    <reaction evidence="1 10">
        <text>Endonucleolytic cleavage to 5'-phosphomonoester.</text>
        <dbReference type="EC" id="3.1.26.4"/>
    </reaction>
</comment>
<dbReference type="AlphaFoldDB" id="A0A161HJH2"/>
<dbReference type="KEGG" id="slb:AWJ20_1134"/>
<evidence type="ECO:0000313" key="13">
    <source>
        <dbReference type="EMBL" id="ANB12857.1"/>
    </source>
</evidence>
<dbReference type="GO" id="GO:0043137">
    <property type="term" value="P:DNA replication, removal of RNA primer"/>
    <property type="evidence" value="ECO:0007669"/>
    <property type="project" value="TreeGrafter"/>
</dbReference>
<sequence length="271" mass="28945">MKYYAVRNGRSTGVFNSWDETRRSTNGYSGAVFKSFATREEANAFANGSSSISTVYSARPASNYVSNQSRAETTSRSSRGPTVSRSSHSGGGHAGSHSGSSHSGSRSANRSSTRSEVVYTDGSSRGNGQPGAAAGYGVFYGDNDSRNVSAKLSGGQQTNQRAELAAIGHALKNAVKEVDTGKPLSSLKIVSDSEYSKNCLSVYANKWERNNYKTASGNPVRNDDLIREGRRHLAHLREKGVSVQIEHVKGHSGHYGNEQADRLANQGATSK</sequence>
<feature type="region of interest" description="Disordered" evidence="11">
    <location>
        <begin position="63"/>
        <end position="130"/>
    </location>
</feature>
<dbReference type="SUPFAM" id="SSF53098">
    <property type="entry name" value="Ribonuclease H-like"/>
    <property type="match status" value="1"/>
</dbReference>
<keyword evidence="5 10" id="KW-0540">Nuclease</keyword>
<dbReference type="CDD" id="cd09280">
    <property type="entry name" value="RNase_HI_eukaryote_like"/>
    <property type="match status" value="1"/>
</dbReference>
<evidence type="ECO:0000256" key="4">
    <source>
        <dbReference type="ARBA" id="ARBA00012180"/>
    </source>
</evidence>
<evidence type="ECO:0000313" key="14">
    <source>
        <dbReference type="Proteomes" id="UP000189580"/>
    </source>
</evidence>
<reference evidence="13 14" key="1">
    <citation type="submission" date="2016-02" db="EMBL/GenBank/DDBJ databases">
        <title>Complete genome sequence and transcriptome regulation of the pentose utilising yeast Sugiyamaella lignohabitans.</title>
        <authorList>
            <person name="Bellasio M."/>
            <person name="Peymann A."/>
            <person name="Valli M."/>
            <person name="Sipitzky M."/>
            <person name="Graf A."/>
            <person name="Sauer M."/>
            <person name="Marx H."/>
            <person name="Mattanovich D."/>
        </authorList>
    </citation>
    <scope>NUCLEOTIDE SEQUENCE [LARGE SCALE GENOMIC DNA]</scope>
    <source>
        <strain evidence="13 14">CBS 10342</strain>
    </source>
</reference>
<evidence type="ECO:0000256" key="5">
    <source>
        <dbReference type="ARBA" id="ARBA00022722"/>
    </source>
</evidence>
<protein>
    <recommendedName>
        <fullName evidence="4 10">Ribonuclease H</fullName>
        <shortName evidence="10">RNase H</shortName>
        <ecNumber evidence="4 10">3.1.26.4</ecNumber>
    </recommendedName>
</protein>
<organism evidence="13 14">
    <name type="scientific">Sugiyamaella lignohabitans</name>
    <dbReference type="NCBI Taxonomy" id="796027"/>
    <lineage>
        <taxon>Eukaryota</taxon>
        <taxon>Fungi</taxon>
        <taxon>Dikarya</taxon>
        <taxon>Ascomycota</taxon>
        <taxon>Saccharomycotina</taxon>
        <taxon>Dipodascomycetes</taxon>
        <taxon>Dipodascales</taxon>
        <taxon>Trichomonascaceae</taxon>
        <taxon>Sugiyamaella</taxon>
    </lineage>
</organism>
<evidence type="ECO:0000256" key="7">
    <source>
        <dbReference type="ARBA" id="ARBA00022759"/>
    </source>
</evidence>
<keyword evidence="6 10" id="KW-0479">Metal-binding</keyword>
<dbReference type="FunFam" id="3.40.970.10:FF:000001">
    <property type="entry name" value="Ribonuclease H1"/>
    <property type="match status" value="1"/>
</dbReference>
<feature type="region of interest" description="Disordered" evidence="11">
    <location>
        <begin position="250"/>
        <end position="271"/>
    </location>
</feature>
<dbReference type="EMBL" id="CP014501">
    <property type="protein sequence ID" value="ANB12857.1"/>
    <property type="molecule type" value="Genomic_DNA"/>
</dbReference>
<dbReference type="InterPro" id="IPR017067">
    <property type="entry name" value="RNase_H1_euk"/>
</dbReference>
<dbReference type="Pfam" id="PF01693">
    <property type="entry name" value="Cauli_VI"/>
    <property type="match status" value="1"/>
</dbReference>
<dbReference type="RefSeq" id="XP_018735334.1">
    <property type="nucleotide sequence ID" value="XM_018877985.1"/>
</dbReference>
<dbReference type="GeneID" id="30032903"/>
<evidence type="ECO:0000256" key="11">
    <source>
        <dbReference type="SAM" id="MobiDB-lite"/>
    </source>
</evidence>
<name>A0A161HJH2_9ASCO</name>
<dbReference type="Pfam" id="PF00075">
    <property type="entry name" value="RNase_H"/>
    <property type="match status" value="1"/>
</dbReference>
<comment type="cofactor">
    <cofactor evidence="2 10">
        <name>Mg(2+)</name>
        <dbReference type="ChEBI" id="CHEBI:18420"/>
    </cofactor>
</comment>
<dbReference type="Proteomes" id="UP000189580">
    <property type="component" value="Chromosome a"/>
</dbReference>
<dbReference type="InterPro" id="IPR036397">
    <property type="entry name" value="RNaseH_sf"/>
</dbReference>
<dbReference type="SUPFAM" id="SSF55658">
    <property type="entry name" value="L9 N-domain-like"/>
    <property type="match status" value="1"/>
</dbReference>
<comment type="function">
    <text evidence="10">Endonuclease that specifically degrades the RNA of RNA-DNA hybrids.</text>
</comment>
<dbReference type="PIRSF" id="PIRSF036852">
    <property type="entry name" value="Ribonuclease_H1_euk"/>
    <property type="match status" value="1"/>
</dbReference>